<dbReference type="HOGENOM" id="CLU_1700409_0_0_6"/>
<evidence type="ECO:0000313" key="3">
    <source>
        <dbReference type="Proteomes" id="UP000018418"/>
    </source>
</evidence>
<keyword evidence="1" id="KW-0732">Signal</keyword>
<evidence type="ECO:0000256" key="1">
    <source>
        <dbReference type="SAM" id="SignalP"/>
    </source>
</evidence>
<protein>
    <submittedName>
        <fullName evidence="2">Uncharacterized protein</fullName>
    </submittedName>
</protein>
<sequence>MKLKTLLSALCILFSSTVYADSLEQEKINFVKKVYEDQLNEDLMGVDVLKLHASKELRLLIQKRDAIADLHEGEMCGWVRQVLIPGNDHDVRANKIKYSVLSNGLVRAQAKNFGESFHVDLDIKCDAQGCKITDIYDPGSYKKELISIVKNGTC</sequence>
<gene>
    <name evidence="2" type="ORF">P255_02830</name>
</gene>
<dbReference type="EMBL" id="AYEU01000012">
    <property type="protein sequence ID" value="ESK48187.1"/>
    <property type="molecule type" value="Genomic_DNA"/>
</dbReference>
<organism evidence="2 3">
    <name type="scientific">Acinetobacter brisouii CIP 110357</name>
    <dbReference type="NCBI Taxonomy" id="1341683"/>
    <lineage>
        <taxon>Bacteria</taxon>
        <taxon>Pseudomonadati</taxon>
        <taxon>Pseudomonadota</taxon>
        <taxon>Gammaproteobacteria</taxon>
        <taxon>Moraxellales</taxon>
        <taxon>Moraxellaceae</taxon>
        <taxon>Acinetobacter</taxon>
    </lineage>
</organism>
<proteinExistence type="predicted"/>
<feature type="signal peptide" evidence="1">
    <location>
        <begin position="1"/>
        <end position="20"/>
    </location>
</feature>
<accession>V2UCD6</accession>
<evidence type="ECO:0000313" key="2">
    <source>
        <dbReference type="EMBL" id="ESK48187.1"/>
    </source>
</evidence>
<dbReference type="Proteomes" id="UP000018418">
    <property type="component" value="Unassembled WGS sequence"/>
</dbReference>
<dbReference type="PATRIC" id="fig|1341683.3.peg.2801"/>
<feature type="chain" id="PRO_5004711894" evidence="1">
    <location>
        <begin position="21"/>
        <end position="154"/>
    </location>
</feature>
<name>V2UCD6_9GAMM</name>
<keyword evidence="3" id="KW-1185">Reference proteome</keyword>
<comment type="caution">
    <text evidence="2">The sequence shown here is derived from an EMBL/GenBank/DDBJ whole genome shotgun (WGS) entry which is preliminary data.</text>
</comment>
<reference evidence="2 3" key="1">
    <citation type="submission" date="2013-10" db="EMBL/GenBank/DDBJ databases">
        <title>The Genome Sequence of Acinetobacter brisouii CIP 110357.</title>
        <authorList>
            <consortium name="The Broad Institute Genomics Platform"/>
            <consortium name="The Broad Institute Genome Sequencing Center for Infectious Disease"/>
            <person name="Cerqueira G."/>
            <person name="Feldgarden M."/>
            <person name="Courvalin P."/>
            <person name="Grillot-Courvalin C."/>
            <person name="Clermont D."/>
            <person name="Rocha E."/>
            <person name="Yoon E.-J."/>
            <person name="Nemec A."/>
            <person name="Young S.K."/>
            <person name="Zeng Q."/>
            <person name="Gargeya S."/>
            <person name="Fitzgerald M."/>
            <person name="Abouelleil A."/>
            <person name="Alvarado L."/>
            <person name="Berlin A.M."/>
            <person name="Chapman S.B."/>
            <person name="Gainer-Dewar J."/>
            <person name="Goldberg J."/>
            <person name="Gnerre S."/>
            <person name="Griggs A."/>
            <person name="Gujja S."/>
            <person name="Hansen M."/>
            <person name="Howarth C."/>
            <person name="Imamovic A."/>
            <person name="Ireland A."/>
            <person name="Larimer J."/>
            <person name="McCowan C."/>
            <person name="Murphy C."/>
            <person name="Pearson M."/>
            <person name="Poon T.W."/>
            <person name="Priest M."/>
            <person name="Roberts A."/>
            <person name="Saif S."/>
            <person name="Shea T."/>
            <person name="Sykes S."/>
            <person name="Wortman J."/>
            <person name="Nusbaum C."/>
            <person name="Birren B."/>
        </authorList>
    </citation>
    <scope>NUCLEOTIDE SEQUENCE [LARGE SCALE GENOMIC DNA]</scope>
    <source>
        <strain evidence="2 3">CIP 110357</strain>
    </source>
</reference>
<dbReference type="AlphaFoldDB" id="V2UCD6"/>
<dbReference type="RefSeq" id="WP_004898367.1">
    <property type="nucleotide sequence ID" value="NZ_BBTI01000023.1"/>
</dbReference>